<organism evidence="1">
    <name type="scientific">uncultured Chloroflexota bacterium</name>
    <dbReference type="NCBI Taxonomy" id="166587"/>
    <lineage>
        <taxon>Bacteria</taxon>
        <taxon>Bacillati</taxon>
        <taxon>Chloroflexota</taxon>
        <taxon>environmental samples</taxon>
    </lineage>
</organism>
<evidence type="ECO:0000313" key="1">
    <source>
        <dbReference type="EMBL" id="BAL53507.1"/>
    </source>
</evidence>
<sequence>MSEFNLTFFPPEELAKLALPENTHILNMEARPYPDGRRVRLILEMTPFRVRPHIEILVTNAEGEEVASSSIIEPMSWKLEVTLHLRDGGGHNPYTMQARLFYPEGPEDAPQTVTFEALRTEA</sequence>
<gene>
    <name evidence="1" type="ORF">HGMM_F07C06C29</name>
</gene>
<proteinExistence type="predicted"/>
<reference evidence="1" key="1">
    <citation type="journal article" date="2005" name="Environ. Microbiol.">
        <title>Genetic and functional properties of uncultivated thermophilic crenarchaeotes from a subsurface gold mine as revealed by analysis of genome fragments.</title>
        <authorList>
            <person name="Nunoura T."/>
            <person name="Hirayama H."/>
            <person name="Takami H."/>
            <person name="Oida H."/>
            <person name="Nishi S."/>
            <person name="Shimamura S."/>
            <person name="Suzuki Y."/>
            <person name="Inagaki F."/>
            <person name="Takai K."/>
            <person name="Nealson K.H."/>
            <person name="Horikoshi K."/>
        </authorList>
    </citation>
    <scope>NUCLEOTIDE SEQUENCE</scope>
</reference>
<dbReference type="AlphaFoldDB" id="H5SBH1"/>
<name>H5SBH1_9CHLR</name>
<accession>H5SBH1</accession>
<protein>
    <submittedName>
        <fullName evidence="1">Uncharacterized protein</fullName>
    </submittedName>
</protein>
<dbReference type="EMBL" id="AP011659">
    <property type="protein sequence ID" value="BAL53507.1"/>
    <property type="molecule type" value="Genomic_DNA"/>
</dbReference>
<reference evidence="1" key="2">
    <citation type="journal article" date="2012" name="PLoS ONE">
        <title>A Deeply Branching Thermophilic Bacterium with an Ancient Acetyl-CoA Pathway Dominates a Subsurface Ecosystem.</title>
        <authorList>
            <person name="Takami H."/>
            <person name="Noguchi H."/>
            <person name="Takaki Y."/>
            <person name="Uchiyama I."/>
            <person name="Toyoda A."/>
            <person name="Nishi S."/>
            <person name="Chee G.-J."/>
            <person name="Arai W."/>
            <person name="Nunoura T."/>
            <person name="Itoh T."/>
            <person name="Hattori M."/>
            <person name="Takai K."/>
        </authorList>
    </citation>
    <scope>NUCLEOTIDE SEQUENCE</scope>
</reference>